<dbReference type="Proteomes" id="UP000001628">
    <property type="component" value="Unassembled WGS sequence"/>
</dbReference>
<feature type="region of interest" description="Disordered" evidence="1">
    <location>
        <begin position="60"/>
        <end position="79"/>
    </location>
</feature>
<name>C1G3H5_PARBD</name>
<dbReference type="VEuPathDB" id="FungiDB:PADG_01491"/>
<dbReference type="KEGG" id="pbn:PADG_01491"/>
<reference evidence="2 3" key="1">
    <citation type="journal article" date="2011" name="PLoS Genet.">
        <title>Comparative genomic analysis of human fungal pathogens causing paracoccidioidomycosis.</title>
        <authorList>
            <person name="Desjardins C.A."/>
            <person name="Champion M.D."/>
            <person name="Holder J.W."/>
            <person name="Muszewska A."/>
            <person name="Goldberg J."/>
            <person name="Bailao A.M."/>
            <person name="Brigido M.M."/>
            <person name="Ferreira M.E."/>
            <person name="Garcia A.M."/>
            <person name="Grynberg M."/>
            <person name="Gujja S."/>
            <person name="Heiman D.I."/>
            <person name="Henn M.R."/>
            <person name="Kodira C.D."/>
            <person name="Leon-Narvaez H."/>
            <person name="Longo L.V."/>
            <person name="Ma L.J."/>
            <person name="Malavazi I."/>
            <person name="Matsuo A.L."/>
            <person name="Morais F.V."/>
            <person name="Pereira M."/>
            <person name="Rodriguez-Brito S."/>
            <person name="Sakthikumar S."/>
            <person name="Salem-Izacc S.M."/>
            <person name="Sykes S.M."/>
            <person name="Teixeira M.M."/>
            <person name="Vallejo M.C."/>
            <person name="Walter M.E."/>
            <person name="Yandava C."/>
            <person name="Young S."/>
            <person name="Zeng Q."/>
            <person name="Zucker J."/>
            <person name="Felipe M.S."/>
            <person name="Goldman G.H."/>
            <person name="Haas B.J."/>
            <person name="McEwen J.G."/>
            <person name="Nino-Vega G."/>
            <person name="Puccia R."/>
            <person name="San-Blas G."/>
            <person name="Soares C.M."/>
            <person name="Birren B.W."/>
            <person name="Cuomo C.A."/>
        </authorList>
    </citation>
    <scope>NUCLEOTIDE SEQUENCE [LARGE SCALE GENOMIC DNA]</scope>
    <source>
        <strain evidence="2 3">Pb18</strain>
    </source>
</reference>
<dbReference type="EMBL" id="KN275958">
    <property type="protein sequence ID" value="EEH45341.2"/>
    <property type="molecule type" value="Genomic_DNA"/>
</dbReference>
<dbReference type="RefSeq" id="XP_010756934.1">
    <property type="nucleotide sequence ID" value="XM_010758632.1"/>
</dbReference>
<dbReference type="HOGENOM" id="CLU_1982243_0_0_1"/>
<accession>C1G3H5</accession>
<gene>
    <name evidence="2" type="ORF">PADG_01491</name>
</gene>
<protein>
    <submittedName>
        <fullName evidence="2">Uncharacterized protein</fullName>
    </submittedName>
</protein>
<evidence type="ECO:0000313" key="3">
    <source>
        <dbReference type="Proteomes" id="UP000001628"/>
    </source>
</evidence>
<evidence type="ECO:0000256" key="1">
    <source>
        <dbReference type="SAM" id="MobiDB-lite"/>
    </source>
</evidence>
<organism evidence="2 3">
    <name type="scientific">Paracoccidioides brasiliensis (strain Pb18)</name>
    <dbReference type="NCBI Taxonomy" id="502780"/>
    <lineage>
        <taxon>Eukaryota</taxon>
        <taxon>Fungi</taxon>
        <taxon>Dikarya</taxon>
        <taxon>Ascomycota</taxon>
        <taxon>Pezizomycotina</taxon>
        <taxon>Eurotiomycetes</taxon>
        <taxon>Eurotiomycetidae</taxon>
        <taxon>Onygenales</taxon>
        <taxon>Ajellomycetaceae</taxon>
        <taxon>Paracoccidioides</taxon>
    </lineage>
</organism>
<feature type="compositionally biased region" description="Polar residues" evidence="1">
    <location>
        <begin position="60"/>
        <end position="74"/>
    </location>
</feature>
<proteinExistence type="predicted"/>
<evidence type="ECO:0000313" key="2">
    <source>
        <dbReference type="EMBL" id="EEH45341.2"/>
    </source>
</evidence>
<dbReference type="GeneID" id="22581142"/>
<keyword evidence="3" id="KW-1185">Reference proteome</keyword>
<sequence>MKQKISSTGGVVEALSRRIRDLLGARQFHRPIRGGIICYWATSHDKTGFSPISQICTNGTRNAHSGTSRSSEGSQLHRVGGCGTKSRGLNLYGQWLTYRTKGNKRKDAVKQMWSFRIREAKQKING</sequence>
<dbReference type="InParanoid" id="C1G3H5"/>
<dbReference type="AlphaFoldDB" id="C1G3H5"/>
<dbReference type="eggNOG" id="ENOG502RQZH">
    <property type="taxonomic scope" value="Eukaryota"/>
</dbReference>